<keyword evidence="1" id="KW-0472">Membrane</keyword>
<sequence length="180" mass="18890">MSDPNPSRNPLTSVGGIIGAVGGWLFSQYCGASMWIPGAACVLLLVLFAKTRFKPRYFMGAIAVTGGHIAWFSIGAYLGAGFMAVGLDILFLTVGVAWLWLRPGLAAAIFLGAIQALSLLMNAIALSDASFESAGHRALTAHVVFRVIAIACLIAGYLNTKKKKAEQCATDNSGSSPIRV</sequence>
<protein>
    <submittedName>
        <fullName evidence="2">Uncharacterized protein</fullName>
    </submittedName>
</protein>
<evidence type="ECO:0000313" key="3">
    <source>
        <dbReference type="Proteomes" id="UP000603141"/>
    </source>
</evidence>
<dbReference type="EMBL" id="JAENIJ010000066">
    <property type="protein sequence ID" value="MBK1884628.1"/>
    <property type="molecule type" value="Genomic_DNA"/>
</dbReference>
<keyword evidence="1" id="KW-1133">Transmembrane helix</keyword>
<evidence type="ECO:0000256" key="1">
    <source>
        <dbReference type="SAM" id="Phobius"/>
    </source>
</evidence>
<accession>A0A934SG88</accession>
<feature type="transmembrane region" description="Helical" evidence="1">
    <location>
        <begin position="56"/>
        <end position="74"/>
    </location>
</feature>
<feature type="transmembrane region" description="Helical" evidence="1">
    <location>
        <begin position="32"/>
        <end position="49"/>
    </location>
</feature>
<feature type="transmembrane region" description="Helical" evidence="1">
    <location>
        <begin position="80"/>
        <end position="101"/>
    </location>
</feature>
<keyword evidence="1" id="KW-0812">Transmembrane</keyword>
<dbReference type="AlphaFoldDB" id="A0A934SG88"/>
<feature type="transmembrane region" description="Helical" evidence="1">
    <location>
        <begin position="139"/>
        <end position="158"/>
    </location>
</feature>
<organism evidence="2 3">
    <name type="scientific">Luteolibacter pohnpeiensis</name>
    <dbReference type="NCBI Taxonomy" id="454153"/>
    <lineage>
        <taxon>Bacteria</taxon>
        <taxon>Pseudomonadati</taxon>
        <taxon>Verrucomicrobiota</taxon>
        <taxon>Verrucomicrobiia</taxon>
        <taxon>Verrucomicrobiales</taxon>
        <taxon>Verrucomicrobiaceae</taxon>
        <taxon>Luteolibacter</taxon>
    </lineage>
</organism>
<feature type="transmembrane region" description="Helical" evidence="1">
    <location>
        <begin position="108"/>
        <end position="127"/>
    </location>
</feature>
<keyword evidence="3" id="KW-1185">Reference proteome</keyword>
<proteinExistence type="predicted"/>
<evidence type="ECO:0000313" key="2">
    <source>
        <dbReference type="EMBL" id="MBK1884628.1"/>
    </source>
</evidence>
<name>A0A934SG88_9BACT</name>
<dbReference type="Proteomes" id="UP000603141">
    <property type="component" value="Unassembled WGS sequence"/>
</dbReference>
<gene>
    <name evidence="2" type="ORF">JIN85_19585</name>
</gene>
<reference evidence="2" key="1">
    <citation type="submission" date="2021-01" db="EMBL/GenBank/DDBJ databases">
        <title>Modified the classification status of verrucomicrobia.</title>
        <authorList>
            <person name="Feng X."/>
        </authorList>
    </citation>
    <scope>NUCLEOTIDE SEQUENCE</scope>
    <source>
        <strain evidence="2">KCTC 22041</strain>
    </source>
</reference>
<dbReference type="RefSeq" id="WP_200273998.1">
    <property type="nucleotide sequence ID" value="NZ_JAENIJ010000066.1"/>
</dbReference>
<comment type="caution">
    <text evidence="2">The sequence shown here is derived from an EMBL/GenBank/DDBJ whole genome shotgun (WGS) entry which is preliminary data.</text>
</comment>